<dbReference type="CDD" id="cd00093">
    <property type="entry name" value="HTH_XRE"/>
    <property type="match status" value="1"/>
</dbReference>
<dbReference type="GO" id="GO:0003677">
    <property type="term" value="F:DNA binding"/>
    <property type="evidence" value="ECO:0007669"/>
    <property type="project" value="InterPro"/>
</dbReference>
<keyword evidence="3" id="KW-1185">Reference proteome</keyword>
<dbReference type="InterPro" id="IPR010982">
    <property type="entry name" value="Lambda_DNA-bd_dom_sf"/>
</dbReference>
<evidence type="ECO:0000313" key="3">
    <source>
        <dbReference type="Proteomes" id="UP000190626"/>
    </source>
</evidence>
<dbReference type="EMBL" id="MBTG01000003">
    <property type="protein sequence ID" value="OPH60813.1"/>
    <property type="molecule type" value="Genomic_DNA"/>
</dbReference>
<dbReference type="OrthoDB" id="2472497at2"/>
<protein>
    <submittedName>
        <fullName evidence="2">Transcriptional regulator</fullName>
    </submittedName>
</protein>
<evidence type="ECO:0000313" key="2">
    <source>
        <dbReference type="EMBL" id="OPH60813.1"/>
    </source>
</evidence>
<gene>
    <name evidence="2" type="ORF">BC351_16575</name>
</gene>
<feature type="domain" description="HTH cro/C1-type" evidence="1">
    <location>
        <begin position="10"/>
        <end position="64"/>
    </location>
</feature>
<dbReference type="STRING" id="1469647.BC351_16575"/>
<dbReference type="SUPFAM" id="SSF47413">
    <property type="entry name" value="lambda repressor-like DNA-binding domains"/>
    <property type="match status" value="1"/>
</dbReference>
<dbReference type="InterPro" id="IPR001387">
    <property type="entry name" value="Cro/C1-type_HTH"/>
</dbReference>
<dbReference type="RefSeq" id="WP_079409564.1">
    <property type="nucleotide sequence ID" value="NZ_MBTG01000003.1"/>
</dbReference>
<dbReference type="PROSITE" id="PS50943">
    <property type="entry name" value="HTH_CROC1"/>
    <property type="match status" value="1"/>
</dbReference>
<reference evidence="3" key="1">
    <citation type="submission" date="2016-07" db="EMBL/GenBank/DDBJ databases">
        <authorList>
            <person name="Florea S."/>
            <person name="Webb J.S."/>
            <person name="Jaromczyk J."/>
            <person name="Schardl C.L."/>
        </authorList>
    </citation>
    <scope>NUCLEOTIDE SEQUENCE [LARGE SCALE GENOMIC DNA]</scope>
    <source>
        <strain evidence="3">CY1</strain>
    </source>
</reference>
<organism evidence="2 3">
    <name type="scientific">Paenibacillus ferrarius</name>
    <dbReference type="NCBI Taxonomy" id="1469647"/>
    <lineage>
        <taxon>Bacteria</taxon>
        <taxon>Bacillati</taxon>
        <taxon>Bacillota</taxon>
        <taxon>Bacilli</taxon>
        <taxon>Bacillales</taxon>
        <taxon>Paenibacillaceae</taxon>
        <taxon>Paenibacillus</taxon>
    </lineage>
</organism>
<dbReference type="Gene3D" id="1.10.260.40">
    <property type="entry name" value="lambda repressor-like DNA-binding domains"/>
    <property type="match status" value="1"/>
</dbReference>
<accession>A0A1V4HR83</accession>
<sequence>MKFELGRCLLNERLRECGMTVQDLAHILNYKPEKINDFIENKRIMPLKSAIHIASALSCDVKQLYELI</sequence>
<dbReference type="AlphaFoldDB" id="A0A1V4HR83"/>
<proteinExistence type="predicted"/>
<comment type="caution">
    <text evidence="2">The sequence shown here is derived from an EMBL/GenBank/DDBJ whole genome shotgun (WGS) entry which is preliminary data.</text>
</comment>
<evidence type="ECO:0000259" key="1">
    <source>
        <dbReference type="PROSITE" id="PS50943"/>
    </source>
</evidence>
<name>A0A1V4HR83_9BACL</name>
<dbReference type="Pfam" id="PF13443">
    <property type="entry name" value="HTH_26"/>
    <property type="match status" value="1"/>
</dbReference>
<dbReference type="Proteomes" id="UP000190626">
    <property type="component" value="Unassembled WGS sequence"/>
</dbReference>